<accession>A4BCD1</accession>
<sequence length="145" mass="15951">MLALATFIEGVVMVRDKKLAYFGIKYHADHRNRDLIEAFSTHRNAAGFDTYCVARDLECWGEHACDAQTLMAEMFHVIAAADLVVIEFSEKGVGLGIEAGYAKSLNKPILVVAKRGMNVSNTLSGIASSIQFYDDVDEVDFTGQI</sequence>
<name>A4BCD1_9GAMM</name>
<evidence type="ECO:0008006" key="3">
    <source>
        <dbReference type="Google" id="ProtNLM"/>
    </source>
</evidence>
<keyword evidence="2" id="KW-1185">Reference proteome</keyword>
<organism evidence="1 2">
    <name type="scientific">Reinekea blandensis MED297</name>
    <dbReference type="NCBI Taxonomy" id="314283"/>
    <lineage>
        <taxon>Bacteria</taxon>
        <taxon>Pseudomonadati</taxon>
        <taxon>Pseudomonadota</taxon>
        <taxon>Gammaproteobacteria</taxon>
        <taxon>Oceanospirillales</taxon>
        <taxon>Saccharospirillaceae</taxon>
        <taxon>Reinekea</taxon>
    </lineage>
</organism>
<dbReference type="HOGENOM" id="CLU_1956031_0_0_6"/>
<evidence type="ECO:0000313" key="1">
    <source>
        <dbReference type="EMBL" id="EAR10197.1"/>
    </source>
</evidence>
<protein>
    <recommendedName>
        <fullName evidence="3">Nucleoside 2-deoxyribosyltransferase</fullName>
    </recommendedName>
</protein>
<dbReference type="Gene3D" id="3.40.50.450">
    <property type="match status" value="1"/>
</dbReference>
<dbReference type="AlphaFoldDB" id="A4BCD1"/>
<dbReference type="EMBL" id="AAOE01000005">
    <property type="protein sequence ID" value="EAR10197.1"/>
    <property type="molecule type" value="Genomic_DNA"/>
</dbReference>
<dbReference type="STRING" id="314283.MED297_13277"/>
<comment type="caution">
    <text evidence="1">The sequence shown here is derived from an EMBL/GenBank/DDBJ whole genome shotgun (WGS) entry which is preliminary data.</text>
</comment>
<dbReference type="SUPFAM" id="SSF52309">
    <property type="entry name" value="N-(deoxy)ribosyltransferase-like"/>
    <property type="match status" value="1"/>
</dbReference>
<gene>
    <name evidence="1" type="ORF">MED297_13277</name>
</gene>
<dbReference type="Proteomes" id="UP000005953">
    <property type="component" value="Unassembled WGS sequence"/>
</dbReference>
<reference evidence="1 2" key="1">
    <citation type="submission" date="2006-02" db="EMBL/GenBank/DDBJ databases">
        <authorList>
            <person name="Pinhassi J."/>
            <person name="Pedros-Alio C."/>
            <person name="Ferriera S."/>
            <person name="Johnson J."/>
            <person name="Kravitz S."/>
            <person name="Halpern A."/>
            <person name="Remington K."/>
            <person name="Beeson K."/>
            <person name="Tran B."/>
            <person name="Rogers Y.-H."/>
            <person name="Friedman R."/>
            <person name="Venter J.C."/>
        </authorList>
    </citation>
    <scope>NUCLEOTIDE SEQUENCE [LARGE SCALE GENOMIC DNA]</scope>
    <source>
        <strain evidence="1 2">MED297</strain>
    </source>
</reference>
<evidence type="ECO:0000313" key="2">
    <source>
        <dbReference type="Proteomes" id="UP000005953"/>
    </source>
</evidence>
<proteinExistence type="predicted"/>